<feature type="compositionally biased region" description="Acidic residues" evidence="1">
    <location>
        <begin position="27"/>
        <end position="43"/>
    </location>
</feature>
<evidence type="ECO:0000313" key="2">
    <source>
        <dbReference type="EMBL" id="MFC7186273.1"/>
    </source>
</evidence>
<feature type="compositionally biased region" description="Basic and acidic residues" evidence="1">
    <location>
        <begin position="63"/>
        <end position="72"/>
    </location>
</feature>
<dbReference type="Proteomes" id="UP001596390">
    <property type="component" value="Unassembled WGS sequence"/>
</dbReference>
<proteinExistence type="predicted"/>
<reference evidence="2 3" key="1">
    <citation type="journal article" date="2019" name="Int. J. Syst. Evol. Microbiol.">
        <title>The Global Catalogue of Microorganisms (GCM) 10K type strain sequencing project: providing services to taxonomists for standard genome sequencing and annotation.</title>
        <authorList>
            <consortium name="The Broad Institute Genomics Platform"/>
            <consortium name="The Broad Institute Genome Sequencing Center for Infectious Disease"/>
            <person name="Wu L."/>
            <person name="Ma J."/>
        </authorList>
    </citation>
    <scope>NUCLEOTIDE SEQUENCE [LARGE SCALE GENOMIC DNA]</scope>
    <source>
        <strain evidence="2 3">Q85</strain>
    </source>
</reference>
<comment type="caution">
    <text evidence="2">The sequence shown here is derived from an EMBL/GenBank/DDBJ whole genome shotgun (WGS) entry which is preliminary data.</text>
</comment>
<feature type="region of interest" description="Disordered" evidence="1">
    <location>
        <begin position="13"/>
        <end position="108"/>
    </location>
</feature>
<sequence length="108" mass="10986">MGLLSRLRTWIFGATGDDESAGPPTDAEGDTEADTAGSDEEPTGLDPGAATETRTAATDDAVDALRDVRRSQEASPADAGAEGPDRPGEPDEPADRASGDVGDDRDAS</sequence>
<evidence type="ECO:0000313" key="3">
    <source>
        <dbReference type="Proteomes" id="UP001596390"/>
    </source>
</evidence>
<dbReference type="AlphaFoldDB" id="A0ABD5Y9W1"/>
<accession>A0ABD5Y9W1</accession>
<evidence type="ECO:0000256" key="1">
    <source>
        <dbReference type="SAM" id="MobiDB-lite"/>
    </source>
</evidence>
<feature type="compositionally biased region" description="Basic and acidic residues" evidence="1">
    <location>
        <begin position="83"/>
        <end position="108"/>
    </location>
</feature>
<keyword evidence="3" id="KW-1185">Reference proteome</keyword>
<organism evidence="2 3">
    <name type="scientific">Halorubrum yunnanense</name>
    <dbReference type="NCBI Taxonomy" id="1526162"/>
    <lineage>
        <taxon>Archaea</taxon>
        <taxon>Methanobacteriati</taxon>
        <taxon>Methanobacteriota</taxon>
        <taxon>Stenosarchaea group</taxon>
        <taxon>Halobacteria</taxon>
        <taxon>Halobacteriales</taxon>
        <taxon>Haloferacaceae</taxon>
        <taxon>Halorubrum</taxon>
    </lineage>
</organism>
<protein>
    <submittedName>
        <fullName evidence="2">Uncharacterized protein</fullName>
    </submittedName>
</protein>
<feature type="compositionally biased region" description="Low complexity" evidence="1">
    <location>
        <begin position="49"/>
        <end position="59"/>
    </location>
</feature>
<name>A0ABD5Y9W1_9EURY</name>
<dbReference type="EMBL" id="JBHSZZ010000023">
    <property type="protein sequence ID" value="MFC7186273.1"/>
    <property type="molecule type" value="Genomic_DNA"/>
</dbReference>
<gene>
    <name evidence="2" type="ORF">ACFQMK_05075</name>
</gene>
<dbReference type="RefSeq" id="WP_267663238.1">
    <property type="nucleotide sequence ID" value="NZ_JAODIX010000023.1"/>
</dbReference>